<evidence type="ECO:0000313" key="6">
    <source>
        <dbReference type="Proteomes" id="UP000664167"/>
    </source>
</evidence>
<dbReference type="Proteomes" id="UP000664167">
    <property type="component" value="Unassembled WGS sequence"/>
</dbReference>
<dbReference type="GO" id="GO:0003677">
    <property type="term" value="F:DNA binding"/>
    <property type="evidence" value="ECO:0007669"/>
    <property type="project" value="UniProtKB-KW"/>
</dbReference>
<keyword evidence="3" id="KW-0804">Transcription</keyword>
<dbReference type="PANTHER" id="PTHR33204:SF39">
    <property type="entry name" value="TRANSCRIPTIONAL REGULATORY PROTEIN"/>
    <property type="match status" value="1"/>
</dbReference>
<evidence type="ECO:0000256" key="3">
    <source>
        <dbReference type="ARBA" id="ARBA00023163"/>
    </source>
</evidence>
<reference evidence="5" key="1">
    <citation type="submission" date="2021-03" db="EMBL/GenBank/DDBJ databases">
        <title>Streptomyces poriferae sp. nov., a novel marine sponge-derived Actinobacteria species with anti-MRSA activity.</title>
        <authorList>
            <person name="Sandoval-Powers M."/>
            <person name="Kralova S."/>
            <person name="Nguyen G.-S."/>
            <person name="Fawwal D."/>
            <person name="Degnes K."/>
            <person name="Klinkenberg G."/>
            <person name="Sletta H."/>
            <person name="Wentzel A."/>
            <person name="Liles M.R."/>
        </authorList>
    </citation>
    <scope>NUCLEOTIDE SEQUENCE</scope>
    <source>
        <strain evidence="5">DSM 41794</strain>
    </source>
</reference>
<keyword evidence="6" id="KW-1185">Reference proteome</keyword>
<dbReference type="PROSITE" id="PS51118">
    <property type="entry name" value="HTH_HXLR"/>
    <property type="match status" value="1"/>
</dbReference>
<dbReference type="InterPro" id="IPR002577">
    <property type="entry name" value="HTH_HxlR"/>
</dbReference>
<proteinExistence type="predicted"/>
<evidence type="ECO:0000256" key="1">
    <source>
        <dbReference type="ARBA" id="ARBA00023015"/>
    </source>
</evidence>
<keyword evidence="2" id="KW-0238">DNA-binding</keyword>
<dbReference type="EMBL" id="JAFLRJ010000176">
    <property type="protein sequence ID" value="MBO0513980.1"/>
    <property type="molecule type" value="Genomic_DNA"/>
</dbReference>
<dbReference type="Gene3D" id="1.10.10.10">
    <property type="entry name" value="Winged helix-like DNA-binding domain superfamily/Winged helix DNA-binding domain"/>
    <property type="match status" value="1"/>
</dbReference>
<comment type="caution">
    <text evidence="5">The sequence shown here is derived from an EMBL/GenBank/DDBJ whole genome shotgun (WGS) entry which is preliminary data.</text>
</comment>
<feature type="domain" description="HTH hxlR-type" evidence="4">
    <location>
        <begin position="8"/>
        <end position="114"/>
    </location>
</feature>
<dbReference type="Pfam" id="PF01638">
    <property type="entry name" value="HxlR"/>
    <property type="match status" value="1"/>
</dbReference>
<dbReference type="InterPro" id="IPR036390">
    <property type="entry name" value="WH_DNA-bd_sf"/>
</dbReference>
<accession>A0A939JJ90</accession>
<protein>
    <submittedName>
        <fullName evidence="5">Helix-turn-helix transcriptional regulator</fullName>
    </submittedName>
</protein>
<dbReference type="AlphaFoldDB" id="A0A939JJ90"/>
<sequence length="126" mass="14267">MSKYRNSCLIRGDGGRAIRGILDRIGDKWTLLVVATLDGERMRFTELQQRIPGISQRMLTRTVRHLERDGLVSRTAYAEVPPRVEYELTAMGRTLIGPAVKLAEWAVDKNPDIEQSQAAYDSEHRG</sequence>
<name>A0A939JJ90_9ACTN</name>
<keyword evidence="1" id="KW-0805">Transcription regulation</keyword>
<dbReference type="SUPFAM" id="SSF46785">
    <property type="entry name" value="Winged helix' DNA-binding domain"/>
    <property type="match status" value="1"/>
</dbReference>
<organism evidence="5 6">
    <name type="scientific">Streptomyces beijiangensis</name>
    <dbReference type="NCBI Taxonomy" id="163361"/>
    <lineage>
        <taxon>Bacteria</taxon>
        <taxon>Bacillati</taxon>
        <taxon>Actinomycetota</taxon>
        <taxon>Actinomycetes</taxon>
        <taxon>Kitasatosporales</taxon>
        <taxon>Streptomycetaceae</taxon>
        <taxon>Streptomyces</taxon>
    </lineage>
</organism>
<evidence type="ECO:0000259" key="4">
    <source>
        <dbReference type="PROSITE" id="PS51118"/>
    </source>
</evidence>
<gene>
    <name evidence="5" type="ORF">J0695_19565</name>
</gene>
<dbReference type="PANTHER" id="PTHR33204">
    <property type="entry name" value="TRANSCRIPTIONAL REGULATOR, MARR FAMILY"/>
    <property type="match status" value="1"/>
</dbReference>
<dbReference type="InterPro" id="IPR036388">
    <property type="entry name" value="WH-like_DNA-bd_sf"/>
</dbReference>
<evidence type="ECO:0000313" key="5">
    <source>
        <dbReference type="EMBL" id="MBO0513980.1"/>
    </source>
</evidence>
<evidence type="ECO:0000256" key="2">
    <source>
        <dbReference type="ARBA" id="ARBA00023125"/>
    </source>
</evidence>